<feature type="chain" id="PRO_5047417549" evidence="1">
    <location>
        <begin position="22"/>
        <end position="124"/>
    </location>
</feature>
<dbReference type="PROSITE" id="PS51257">
    <property type="entry name" value="PROKAR_LIPOPROTEIN"/>
    <property type="match status" value="1"/>
</dbReference>
<sequence length="124" mass="13594">MLRARLIVVLAALVAASGCMGGGLPNPFEASESGDRSIRVEVRNFNFADATLYAYRGAERMRLGVVTGKTDRDYQLAWPATQSMRVEINLLAGERCTTRTQNVSPGDVIYVQIPVELRTDPDCT</sequence>
<name>A0ABU9EBC0_9BACT</name>
<evidence type="ECO:0000256" key="1">
    <source>
        <dbReference type="SAM" id="SignalP"/>
    </source>
</evidence>
<evidence type="ECO:0000313" key="3">
    <source>
        <dbReference type="Proteomes" id="UP001484239"/>
    </source>
</evidence>
<organism evidence="2 3">
    <name type="scientific">Gaopeijia maritima</name>
    <dbReference type="NCBI Taxonomy" id="3119007"/>
    <lineage>
        <taxon>Bacteria</taxon>
        <taxon>Pseudomonadati</taxon>
        <taxon>Gemmatimonadota</taxon>
        <taxon>Longimicrobiia</taxon>
        <taxon>Gaopeijiales</taxon>
        <taxon>Gaopeijiaceae</taxon>
        <taxon>Gaopeijia</taxon>
    </lineage>
</organism>
<comment type="caution">
    <text evidence="2">The sequence shown here is derived from an EMBL/GenBank/DDBJ whole genome shotgun (WGS) entry which is preliminary data.</text>
</comment>
<accession>A0ABU9EBC0</accession>
<dbReference type="RefSeq" id="WP_405278927.1">
    <property type="nucleotide sequence ID" value="NZ_CP144380.1"/>
</dbReference>
<feature type="signal peptide" evidence="1">
    <location>
        <begin position="1"/>
        <end position="21"/>
    </location>
</feature>
<keyword evidence="3" id="KW-1185">Reference proteome</keyword>
<evidence type="ECO:0000313" key="2">
    <source>
        <dbReference type="EMBL" id="MEK9501846.1"/>
    </source>
</evidence>
<keyword evidence="1" id="KW-0732">Signal</keyword>
<dbReference type="EMBL" id="JBBHLI010000007">
    <property type="protein sequence ID" value="MEK9501846.1"/>
    <property type="molecule type" value="Genomic_DNA"/>
</dbReference>
<proteinExistence type="predicted"/>
<gene>
    <name evidence="2" type="ORF">WI372_12715</name>
</gene>
<dbReference type="Proteomes" id="UP001484239">
    <property type="component" value="Unassembled WGS sequence"/>
</dbReference>
<protein>
    <submittedName>
        <fullName evidence="2">Uncharacterized protein</fullName>
    </submittedName>
</protein>
<reference evidence="2 3" key="1">
    <citation type="submission" date="2024-02" db="EMBL/GenBank/DDBJ databases">
        <title>A novel Gemmatimonadota bacterium.</title>
        <authorList>
            <person name="Du Z.-J."/>
            <person name="Ye Y.-Q."/>
        </authorList>
    </citation>
    <scope>NUCLEOTIDE SEQUENCE [LARGE SCALE GENOMIC DNA]</scope>
    <source>
        <strain evidence="2 3">DH-20</strain>
    </source>
</reference>